<name>A0A0E0HW56_ORYNI</name>
<dbReference type="HOGENOM" id="CLU_2324356_0_0_1"/>
<dbReference type="EnsemblPlants" id="ONIVA07G00330.1">
    <property type="protein sequence ID" value="ONIVA07G00330.1"/>
    <property type="gene ID" value="ONIVA07G00330"/>
</dbReference>
<proteinExistence type="predicted"/>
<evidence type="ECO:0000313" key="2">
    <source>
        <dbReference type="Proteomes" id="UP000006591"/>
    </source>
</evidence>
<sequence length="99" mass="10670">MAIATRWTAPVHNILSTQSTTHKISKEHWPDINDFFLTNVDYQFDGWALALPSSSPPAGAPPQATSHHAVFVAAPELSAANESACTLPSLLPHSPRRGD</sequence>
<reference evidence="1" key="1">
    <citation type="submission" date="2015-04" db="UniProtKB">
        <authorList>
            <consortium name="EnsemblPlants"/>
        </authorList>
    </citation>
    <scope>IDENTIFICATION</scope>
    <source>
        <strain evidence="1">SL10</strain>
    </source>
</reference>
<reference evidence="1" key="2">
    <citation type="submission" date="2018-04" db="EMBL/GenBank/DDBJ databases">
        <title>OnivRS2 (Oryza nivara Reference Sequence Version 2).</title>
        <authorList>
            <person name="Zhang J."/>
            <person name="Kudrna D."/>
            <person name="Lee S."/>
            <person name="Talag J."/>
            <person name="Rajasekar S."/>
            <person name="Welchert J."/>
            <person name="Hsing Y.-I."/>
            <person name="Wing R.A."/>
        </authorList>
    </citation>
    <scope>NUCLEOTIDE SEQUENCE [LARGE SCALE GENOMIC DNA]</scope>
    <source>
        <strain evidence="1">SL10</strain>
    </source>
</reference>
<organism evidence="1">
    <name type="scientific">Oryza nivara</name>
    <name type="common">Indian wild rice</name>
    <name type="synonym">Oryza sativa f. spontanea</name>
    <dbReference type="NCBI Taxonomy" id="4536"/>
    <lineage>
        <taxon>Eukaryota</taxon>
        <taxon>Viridiplantae</taxon>
        <taxon>Streptophyta</taxon>
        <taxon>Embryophyta</taxon>
        <taxon>Tracheophyta</taxon>
        <taxon>Spermatophyta</taxon>
        <taxon>Magnoliopsida</taxon>
        <taxon>Liliopsida</taxon>
        <taxon>Poales</taxon>
        <taxon>Poaceae</taxon>
        <taxon>BOP clade</taxon>
        <taxon>Oryzoideae</taxon>
        <taxon>Oryzeae</taxon>
        <taxon>Oryzinae</taxon>
        <taxon>Oryza</taxon>
    </lineage>
</organism>
<dbReference type="AlphaFoldDB" id="A0A0E0HW56"/>
<dbReference type="Gramene" id="ONIVA07G00330.1">
    <property type="protein sequence ID" value="ONIVA07G00330.1"/>
    <property type="gene ID" value="ONIVA07G00330"/>
</dbReference>
<dbReference type="Proteomes" id="UP000006591">
    <property type="component" value="Chromosome 7"/>
</dbReference>
<accession>A0A0E0HW56</accession>
<evidence type="ECO:0000313" key="1">
    <source>
        <dbReference type="EnsemblPlants" id="ONIVA07G00330.1"/>
    </source>
</evidence>
<keyword evidence="2" id="KW-1185">Reference proteome</keyword>
<protein>
    <submittedName>
        <fullName evidence="1">Uncharacterized protein</fullName>
    </submittedName>
</protein>